<organism evidence="1 2">
    <name type="scientific">Malus domestica</name>
    <name type="common">Apple</name>
    <name type="synonym">Pyrus malus</name>
    <dbReference type="NCBI Taxonomy" id="3750"/>
    <lineage>
        <taxon>Eukaryota</taxon>
        <taxon>Viridiplantae</taxon>
        <taxon>Streptophyta</taxon>
        <taxon>Embryophyta</taxon>
        <taxon>Tracheophyta</taxon>
        <taxon>Spermatophyta</taxon>
        <taxon>Magnoliopsida</taxon>
        <taxon>eudicotyledons</taxon>
        <taxon>Gunneridae</taxon>
        <taxon>Pentapetalae</taxon>
        <taxon>rosids</taxon>
        <taxon>fabids</taxon>
        <taxon>Rosales</taxon>
        <taxon>Rosaceae</taxon>
        <taxon>Amygdaloideae</taxon>
        <taxon>Maleae</taxon>
        <taxon>Malus</taxon>
    </lineage>
</organism>
<sequence length="93" mass="10218">MLWKSWRKILAKTKNLTNYNFDNINESIDNYLDKLFTSGTSSGRATSTNIMSCLMIQRGGLPAGVGGSAGLVGVALQPFSRARLCGTFFYMEL</sequence>
<dbReference type="AlphaFoldDB" id="A0A498JW63"/>
<protein>
    <submittedName>
        <fullName evidence="1">Uncharacterized protein</fullName>
    </submittedName>
</protein>
<proteinExistence type="predicted"/>
<evidence type="ECO:0000313" key="2">
    <source>
        <dbReference type="Proteomes" id="UP000290289"/>
    </source>
</evidence>
<dbReference type="Proteomes" id="UP000290289">
    <property type="component" value="Chromosome 5"/>
</dbReference>
<dbReference type="EMBL" id="RDQH01000331">
    <property type="protein sequence ID" value="RXH99630.1"/>
    <property type="molecule type" value="Genomic_DNA"/>
</dbReference>
<gene>
    <name evidence="1" type="ORF">DVH24_021432</name>
</gene>
<name>A0A498JW63_MALDO</name>
<reference evidence="1 2" key="1">
    <citation type="submission" date="2018-10" db="EMBL/GenBank/DDBJ databases">
        <title>A high-quality apple genome assembly.</title>
        <authorList>
            <person name="Hu J."/>
        </authorList>
    </citation>
    <scope>NUCLEOTIDE SEQUENCE [LARGE SCALE GENOMIC DNA]</scope>
    <source>
        <strain evidence="2">cv. HFTH1</strain>
        <tissue evidence="1">Young leaf</tissue>
    </source>
</reference>
<evidence type="ECO:0000313" key="1">
    <source>
        <dbReference type="EMBL" id="RXH99630.1"/>
    </source>
</evidence>
<accession>A0A498JW63</accession>
<keyword evidence="2" id="KW-1185">Reference proteome</keyword>
<comment type="caution">
    <text evidence="1">The sequence shown here is derived from an EMBL/GenBank/DDBJ whole genome shotgun (WGS) entry which is preliminary data.</text>
</comment>